<dbReference type="PANTHER" id="PTHR23026:SF90">
    <property type="entry name" value="IODOTYROSINE DEIODINASE 1"/>
    <property type="match status" value="1"/>
</dbReference>
<dbReference type="AlphaFoldDB" id="A0A4R0V2A4"/>
<keyword evidence="3" id="KW-0560">Oxidoreductase</keyword>
<dbReference type="GO" id="GO:0016491">
    <property type="term" value="F:oxidoreductase activity"/>
    <property type="evidence" value="ECO:0007669"/>
    <property type="project" value="UniProtKB-KW"/>
</dbReference>
<evidence type="ECO:0000256" key="1">
    <source>
        <dbReference type="ARBA" id="ARBA00022630"/>
    </source>
</evidence>
<evidence type="ECO:0000313" key="6">
    <source>
        <dbReference type="Proteomes" id="UP000292692"/>
    </source>
</evidence>
<dbReference type="Pfam" id="PF00881">
    <property type="entry name" value="Nitroreductase"/>
    <property type="match status" value="2"/>
</dbReference>
<dbReference type="Gene3D" id="3.40.109.10">
    <property type="entry name" value="NADH Oxidase"/>
    <property type="match status" value="1"/>
</dbReference>
<dbReference type="RefSeq" id="WP_014485851.1">
    <property type="nucleotide sequence ID" value="NZ_AP022379.1"/>
</dbReference>
<dbReference type="Proteomes" id="UP000292692">
    <property type="component" value="Unassembled WGS sequence"/>
</dbReference>
<sequence length="338" mass="38303">MIKDKLKQIIPSPIWNQLRRVANNYLGLRQAAVKQAKRFGKYYSKPNGKGEKQVEARLIFFTHQIEKGLSHLNFRYGFGHKALSDLADIMQVYRTVNPSYKKSQSYKSALAALNEYVSRHQGHEDNIAYVKQLFDGNTWPEILNESSRCGGSIILSPESKAHNSSLTFCELSENRHSVREYSSQPVTYDELLKAIKIAMRTPSVCNRQPTRIHVILDKDLIKKALSVQGGFNGYPLPPALLLITADNRVFLSPQERNEGFTDGGLFGMSLLLALEEESLAACPLNTMMRRGPEAQTRKMLNLPEYENLVMYIAVGHYPEVIKTCVSHRYDAEDIVTVH</sequence>
<dbReference type="EMBL" id="SHSV01000005">
    <property type="protein sequence ID" value="TCF47546.1"/>
    <property type="molecule type" value="Genomic_DNA"/>
</dbReference>
<reference evidence="5 6" key="1">
    <citation type="journal article" date="2018" name="Sci. Rep.">
        <title>Genomic diversity and distribution of Bifidobacterium longum subsp. longum across the human lifespan.</title>
        <authorList>
            <person name="Odamaki T."/>
            <person name="Bottacini F."/>
            <person name="Kato K."/>
            <person name="Mitsuyama E."/>
            <person name="Yoshida K."/>
            <person name="Horigome A."/>
            <person name="Xiao J.Z."/>
            <person name="van Sinderen D."/>
        </authorList>
    </citation>
    <scope>NUCLEOTIDE SEQUENCE [LARGE SCALE GENOMIC DNA]</scope>
    <source>
        <strain evidence="5 6">MCC10102</strain>
    </source>
</reference>
<comment type="caution">
    <text evidence="5">The sequence shown here is derived from an EMBL/GenBank/DDBJ whole genome shotgun (WGS) entry which is preliminary data.</text>
</comment>
<feature type="domain" description="Nitroreductase" evidence="4">
    <location>
        <begin position="174"/>
        <end position="224"/>
    </location>
</feature>
<accession>A0A4R0V2A4</accession>
<evidence type="ECO:0000256" key="2">
    <source>
        <dbReference type="ARBA" id="ARBA00022643"/>
    </source>
</evidence>
<gene>
    <name evidence="5" type="ORF">MCC10102_0395</name>
</gene>
<evidence type="ECO:0000259" key="4">
    <source>
        <dbReference type="Pfam" id="PF00881"/>
    </source>
</evidence>
<protein>
    <submittedName>
        <fullName evidence="5">Nitroreductase</fullName>
    </submittedName>
</protein>
<proteinExistence type="predicted"/>
<dbReference type="CDD" id="cd02062">
    <property type="entry name" value="Nitro_FMN_reductase"/>
    <property type="match status" value="1"/>
</dbReference>
<keyword evidence="1" id="KW-0285">Flavoprotein</keyword>
<keyword evidence="2" id="KW-0288">FMN</keyword>
<organism evidence="5 6">
    <name type="scientific">Bifidobacterium longum subsp. longum</name>
    <dbReference type="NCBI Taxonomy" id="1679"/>
    <lineage>
        <taxon>Bacteria</taxon>
        <taxon>Bacillati</taxon>
        <taxon>Actinomycetota</taxon>
        <taxon>Actinomycetes</taxon>
        <taxon>Bifidobacteriales</taxon>
        <taxon>Bifidobacteriaceae</taxon>
        <taxon>Bifidobacterium</taxon>
    </lineage>
</organism>
<dbReference type="PANTHER" id="PTHR23026">
    <property type="entry name" value="NADPH NITROREDUCTASE"/>
    <property type="match status" value="1"/>
</dbReference>
<feature type="domain" description="Nitroreductase" evidence="4">
    <location>
        <begin position="242"/>
        <end position="316"/>
    </location>
</feature>
<dbReference type="InterPro" id="IPR029479">
    <property type="entry name" value="Nitroreductase"/>
</dbReference>
<name>A0A4R0V2A4_BIFLL</name>
<evidence type="ECO:0000313" key="5">
    <source>
        <dbReference type="EMBL" id="TCF47546.1"/>
    </source>
</evidence>
<dbReference type="InterPro" id="IPR000415">
    <property type="entry name" value="Nitroreductase-like"/>
</dbReference>
<dbReference type="SUPFAM" id="SSF55469">
    <property type="entry name" value="FMN-dependent nitroreductase-like"/>
    <property type="match status" value="1"/>
</dbReference>
<dbReference type="InterPro" id="IPR050627">
    <property type="entry name" value="Nitroreductase/BluB"/>
</dbReference>
<evidence type="ECO:0000256" key="3">
    <source>
        <dbReference type="ARBA" id="ARBA00023002"/>
    </source>
</evidence>